<dbReference type="InterPro" id="IPR011701">
    <property type="entry name" value="MFS"/>
</dbReference>
<feature type="region of interest" description="Disordered" evidence="1">
    <location>
        <begin position="1"/>
        <end position="55"/>
    </location>
</feature>
<comment type="caution">
    <text evidence="3">The sequence shown here is derived from an EMBL/GenBank/DDBJ whole genome shotgun (WGS) entry which is preliminary data.</text>
</comment>
<dbReference type="Pfam" id="PF07690">
    <property type="entry name" value="MFS_1"/>
    <property type="match status" value="2"/>
</dbReference>
<protein>
    <recommendedName>
        <fullName evidence="5">Major facilitator superfamily (MFS) profile domain-containing protein</fullName>
    </recommendedName>
</protein>
<dbReference type="RefSeq" id="XP_003103707.2">
    <property type="nucleotide sequence ID" value="XM_003103659.2"/>
</dbReference>
<dbReference type="CTD" id="9819377"/>
<feature type="compositionally biased region" description="Basic and acidic residues" evidence="1">
    <location>
        <begin position="429"/>
        <end position="438"/>
    </location>
</feature>
<evidence type="ECO:0008006" key="5">
    <source>
        <dbReference type="Google" id="ProtNLM"/>
    </source>
</evidence>
<dbReference type="GO" id="GO:0005886">
    <property type="term" value="C:plasma membrane"/>
    <property type="evidence" value="ECO:0007669"/>
    <property type="project" value="EnsemblMetazoa"/>
</dbReference>
<keyword evidence="2" id="KW-0812">Transmembrane</keyword>
<dbReference type="Gene3D" id="1.20.1250.20">
    <property type="entry name" value="MFS general substrate transporter like domains"/>
    <property type="match status" value="2"/>
</dbReference>
<evidence type="ECO:0000313" key="4">
    <source>
        <dbReference type="Proteomes" id="UP000483820"/>
    </source>
</evidence>
<dbReference type="GO" id="GO:0008028">
    <property type="term" value="F:monocarboxylic acid transmembrane transporter activity"/>
    <property type="evidence" value="ECO:0007669"/>
    <property type="project" value="TreeGrafter"/>
</dbReference>
<keyword evidence="2" id="KW-1133">Transmembrane helix</keyword>
<feature type="transmembrane region" description="Helical" evidence="2">
    <location>
        <begin position="635"/>
        <end position="659"/>
    </location>
</feature>
<gene>
    <name evidence="3" type="ORF">GCK72_025479</name>
</gene>
<accession>A0A6A5G2U1</accession>
<dbReference type="Proteomes" id="UP000483820">
    <property type="component" value="Chromosome X"/>
</dbReference>
<keyword evidence="2" id="KW-0472">Membrane</keyword>
<feature type="transmembrane region" description="Helical" evidence="2">
    <location>
        <begin position="545"/>
        <end position="568"/>
    </location>
</feature>
<sequence length="765" mass="84680">MTTRRRPSMRTRMKVEDVSSWVEHNQQPPLHVRFEAPPAQDEDDNKTGSTDSLTEKPVPLDGGYGWVVVLCSFIMHAICDGASFCFGIVFVMIQKYFQASRVASILAASLFLSLPLIMSPMAGTTSDVLGCRMSIIIGGTICTVSSVISIFCTNIWAFTFFFGFGCGLGMSFIYNAAIVIVTYYFEEKRATATSMAVAGTGGGTFVFPMFLSLAVFLFQRFATELQAALIAFSIAYFIIVLIGLMIRDVEWDSDSREYKMRKFERNAKFLSEQQEDNANKKEPVLRRCNSLPNLRNFNCDIGSIQSICEVANAAGKVEMPARSKSVALFDNQPPMPTIPEYSMLNTRLANLEHLDLEYANSPCNTVRPQRKRVVSKTSMSVDHINELDDEDFKVNLFQSSSNNSSGDDGESSSDDSEMSNDGDSSSSELSERQLDEPSTRLLDNAASTVATRAASSAPTSARLIRNSLAPGNTSMSGGRVLASNAIQPRHPTNLLTMGKIPSAPMLVTRKKRKSFFRGQKSVVTRIKDVELPIYKEILENRAYRYFLVSVFFLYLILDVPYVCFYDYALEHFQLSENMASALYSVIGITNFCSTMLIGKTADIVSQKYVQFFYLGSMVGVSATLIAATFVMDGTQLIICAGCFGLFVTSNYVLQSVLIVDAFNNDMNLFQNAYSFVSTLEGIASLIGPPIFAQIRELSGSYTLVFFIAGIVSLFSSVSFFFFIRETHNRDNKDEDLERGETNESGEPRCENGVGAQAEVETLLDV</sequence>
<proteinExistence type="predicted"/>
<feature type="transmembrane region" description="Helical" evidence="2">
    <location>
        <begin position="66"/>
        <end position="93"/>
    </location>
</feature>
<feature type="transmembrane region" description="Helical" evidence="2">
    <location>
        <begin position="99"/>
        <end position="117"/>
    </location>
</feature>
<feature type="transmembrane region" description="Helical" evidence="2">
    <location>
        <begin position="610"/>
        <end position="629"/>
    </location>
</feature>
<name>A0A6A5G2U1_CAERE</name>
<feature type="compositionally biased region" description="Basic and acidic residues" evidence="1">
    <location>
        <begin position="738"/>
        <end position="749"/>
    </location>
</feature>
<feature type="transmembrane region" description="Helical" evidence="2">
    <location>
        <begin position="197"/>
        <end position="219"/>
    </location>
</feature>
<feature type="compositionally biased region" description="Acidic residues" evidence="1">
    <location>
        <begin position="407"/>
        <end position="420"/>
    </location>
</feature>
<feature type="transmembrane region" description="Helical" evidence="2">
    <location>
        <begin position="225"/>
        <end position="246"/>
    </location>
</feature>
<dbReference type="KEGG" id="crq:GCK72_025479"/>
<dbReference type="InterPro" id="IPR050327">
    <property type="entry name" value="Proton-linked_MCT"/>
</dbReference>
<evidence type="ECO:0000256" key="1">
    <source>
        <dbReference type="SAM" id="MobiDB-lite"/>
    </source>
</evidence>
<dbReference type="FunFam" id="1.20.1250.20:FF:000851">
    <property type="entry name" value="Gon-2 Extragenic Modifier"/>
    <property type="match status" value="1"/>
</dbReference>
<dbReference type="AlphaFoldDB" id="A0A6A5G2U1"/>
<evidence type="ECO:0000256" key="2">
    <source>
        <dbReference type="SAM" id="Phobius"/>
    </source>
</evidence>
<feature type="transmembrane region" description="Helical" evidence="2">
    <location>
        <begin position="703"/>
        <end position="723"/>
    </location>
</feature>
<dbReference type="PANTHER" id="PTHR11360">
    <property type="entry name" value="MONOCARBOXYLATE TRANSPORTER"/>
    <property type="match status" value="1"/>
</dbReference>
<feature type="transmembrane region" description="Helical" evidence="2">
    <location>
        <begin position="129"/>
        <end position="151"/>
    </location>
</feature>
<feature type="compositionally biased region" description="Basic residues" evidence="1">
    <location>
        <begin position="1"/>
        <end position="12"/>
    </location>
</feature>
<feature type="transmembrane region" description="Helical" evidence="2">
    <location>
        <begin position="671"/>
        <end position="691"/>
    </location>
</feature>
<dbReference type="EMBL" id="WUAV01000006">
    <property type="protein sequence ID" value="KAF1749012.1"/>
    <property type="molecule type" value="Genomic_DNA"/>
</dbReference>
<evidence type="ECO:0000313" key="3">
    <source>
        <dbReference type="EMBL" id="KAF1749012.1"/>
    </source>
</evidence>
<feature type="transmembrane region" description="Helical" evidence="2">
    <location>
        <begin position="157"/>
        <end position="185"/>
    </location>
</feature>
<dbReference type="PANTHER" id="PTHR11360:SF297">
    <property type="entry name" value="MFS DOMAIN-CONTAINING PROTEIN"/>
    <property type="match status" value="1"/>
</dbReference>
<dbReference type="SUPFAM" id="SSF103473">
    <property type="entry name" value="MFS general substrate transporter"/>
    <property type="match status" value="1"/>
</dbReference>
<organism evidence="3 4">
    <name type="scientific">Caenorhabditis remanei</name>
    <name type="common">Caenorhabditis vulgaris</name>
    <dbReference type="NCBI Taxonomy" id="31234"/>
    <lineage>
        <taxon>Eukaryota</taxon>
        <taxon>Metazoa</taxon>
        <taxon>Ecdysozoa</taxon>
        <taxon>Nematoda</taxon>
        <taxon>Chromadorea</taxon>
        <taxon>Rhabditida</taxon>
        <taxon>Rhabditina</taxon>
        <taxon>Rhabditomorpha</taxon>
        <taxon>Rhabditoidea</taxon>
        <taxon>Rhabditidae</taxon>
        <taxon>Peloderinae</taxon>
        <taxon>Caenorhabditis</taxon>
    </lineage>
</organism>
<feature type="region of interest" description="Disordered" evidence="1">
    <location>
        <begin position="397"/>
        <end position="440"/>
    </location>
</feature>
<feature type="transmembrane region" description="Helical" evidence="2">
    <location>
        <begin position="580"/>
        <end position="598"/>
    </location>
</feature>
<reference evidence="3 4" key="1">
    <citation type="submission" date="2019-12" db="EMBL/GenBank/DDBJ databases">
        <title>Chromosome-level assembly of the Caenorhabditis remanei genome.</title>
        <authorList>
            <person name="Teterina A.A."/>
            <person name="Willis J.H."/>
            <person name="Phillips P.C."/>
        </authorList>
    </citation>
    <scope>NUCLEOTIDE SEQUENCE [LARGE SCALE GENOMIC DNA]</scope>
    <source>
        <strain evidence="3 4">PX506</strain>
        <tissue evidence="3">Whole organism</tissue>
    </source>
</reference>
<feature type="region of interest" description="Disordered" evidence="1">
    <location>
        <begin position="732"/>
        <end position="754"/>
    </location>
</feature>
<dbReference type="InterPro" id="IPR036259">
    <property type="entry name" value="MFS_trans_sf"/>
</dbReference>
<dbReference type="GeneID" id="9819377"/>